<reference evidence="2" key="3">
    <citation type="submission" date="2005-09" db="EMBL/GenBank/DDBJ databases">
        <authorList>
            <person name="Mural R.J."/>
            <person name="Li P.W."/>
            <person name="Adams M.D."/>
            <person name="Amanatides P.G."/>
            <person name="Baden-Tillson H."/>
            <person name="Barnstead M."/>
            <person name="Chin S.H."/>
            <person name="Dew I."/>
            <person name="Evans C.A."/>
            <person name="Ferriera S."/>
            <person name="Flanigan M."/>
            <person name="Fosler C."/>
            <person name="Glodek A."/>
            <person name="Gu Z."/>
            <person name="Holt R.A."/>
            <person name="Jennings D."/>
            <person name="Kraft C.L."/>
            <person name="Lu F."/>
            <person name="Nguyen T."/>
            <person name="Nusskern D.R."/>
            <person name="Pfannkoch C.M."/>
            <person name="Sitter C."/>
            <person name="Sutton G.G."/>
            <person name="Venter J.C."/>
            <person name="Wang Z."/>
            <person name="Woodage T."/>
            <person name="Zheng X.H."/>
            <person name="Zhong F."/>
        </authorList>
    </citation>
    <scope>NUCLEOTIDE SEQUENCE [LARGE SCALE GENOMIC DNA]</scope>
    <source>
        <strain>BN</strain>
        <strain evidence="2">Sprague-Dawley</strain>
    </source>
</reference>
<dbReference type="EMBL" id="CH473947">
    <property type="protein sequence ID" value="EDM02732.1"/>
    <property type="molecule type" value="Genomic_DNA"/>
</dbReference>
<sequence length="69" mass="7614">MLVEIICSLPLIVGQFVSKGCLPLPDLREVCLCFIMGKNTCQCCTLDSCTSNSPLIMLRLDVMIYLTAE</sequence>
<protein>
    <submittedName>
        <fullName evidence="1">Cytochrome c oxidase subunit VIIa polypeptide 2 like (Predicted), isoform CRA_b</fullName>
    </submittedName>
</protein>
<accession>A6H9M7</accession>
<evidence type="ECO:0000313" key="2">
    <source>
        <dbReference type="Proteomes" id="UP000234681"/>
    </source>
</evidence>
<dbReference type="Proteomes" id="UP000234681">
    <property type="component" value="Chromosome 6"/>
</dbReference>
<reference evidence="1" key="1">
    <citation type="journal article" date="2005" name="Genome Res.">
        <title>Gene and alternative splicing annotation with AIR.</title>
        <authorList>
            <person name="Florea L."/>
            <person name="Di Francesco V."/>
            <person name="Miller J."/>
            <person name="Turner R."/>
            <person name="Yao A."/>
            <person name="Harris M."/>
            <person name="Walenz B."/>
            <person name="Mobarry C."/>
            <person name="Merkulov G.V."/>
            <person name="Charlab R."/>
            <person name="Dew I."/>
            <person name="Deng Z."/>
            <person name="Istrail S."/>
            <person name="Li P."/>
            <person name="Sutton G."/>
        </authorList>
    </citation>
    <scope>NUCLEOTIDE SEQUENCE</scope>
    <source>
        <strain evidence="1">BN</strain>
    </source>
</reference>
<dbReference type="AlphaFoldDB" id="A6H9M7"/>
<gene>
    <name evidence="1" type="primary">Cox7a2l_predicted</name>
    <name evidence="1" type="ORF">rCG_61728</name>
</gene>
<reference evidence="1" key="2">
    <citation type="submission" date="2005-07" db="EMBL/GenBank/DDBJ databases">
        <authorList>
            <person name="Mural R.J."/>
            <person name="Li P.W."/>
            <person name="Adams M.D."/>
            <person name="Amanatides P.G."/>
            <person name="Baden-Tillson H."/>
            <person name="Barnstead M."/>
            <person name="Chin S.H."/>
            <person name="Dew I."/>
            <person name="Evans C.A."/>
            <person name="Ferriera S."/>
            <person name="Flanigan M."/>
            <person name="Fosler C."/>
            <person name="Glodek A."/>
            <person name="Gu Z."/>
            <person name="Holt R.A."/>
            <person name="Jennings D."/>
            <person name="Kraft C.L."/>
            <person name="Lu F."/>
            <person name="Nguyen T."/>
            <person name="Nusskern D.R."/>
            <person name="Pfannkoch C.M."/>
            <person name="Sitter C."/>
            <person name="Sutton G.G."/>
            <person name="Venter J.C."/>
            <person name="Wang Z."/>
            <person name="Woodage T."/>
            <person name="Zheng X.H."/>
            <person name="Zhong F."/>
        </authorList>
    </citation>
    <scope>NUCLEOTIDE SEQUENCE</scope>
    <source>
        <strain evidence="1">BN</strain>
        <strain evidence="2">BN, Sprague-Dawley</strain>
    </source>
</reference>
<organism evidence="1 2">
    <name type="scientific">Rattus norvegicus</name>
    <name type="common">Rat</name>
    <dbReference type="NCBI Taxonomy" id="10116"/>
    <lineage>
        <taxon>Eukaryota</taxon>
        <taxon>Metazoa</taxon>
        <taxon>Chordata</taxon>
        <taxon>Craniata</taxon>
        <taxon>Vertebrata</taxon>
        <taxon>Euteleostomi</taxon>
        <taxon>Mammalia</taxon>
        <taxon>Eutheria</taxon>
        <taxon>Euarchontoglires</taxon>
        <taxon>Glires</taxon>
        <taxon>Rodentia</taxon>
        <taxon>Myomorpha</taxon>
        <taxon>Muroidea</taxon>
        <taxon>Muridae</taxon>
        <taxon>Murinae</taxon>
        <taxon>Rattus</taxon>
    </lineage>
</organism>
<evidence type="ECO:0000313" key="1">
    <source>
        <dbReference type="EMBL" id="EDM02729.1"/>
    </source>
</evidence>
<proteinExistence type="predicted"/>
<name>A6H9M7_RAT</name>
<dbReference type="EMBL" id="CH473947">
    <property type="protein sequence ID" value="EDM02729.1"/>
    <property type="molecule type" value="Genomic_DNA"/>
</dbReference>